<dbReference type="PANTHER" id="PTHR43833:SF9">
    <property type="entry name" value="POTASSIUM CHANNEL PROTEIN YUGO-RELATED"/>
    <property type="match status" value="1"/>
</dbReference>
<evidence type="ECO:0000313" key="4">
    <source>
        <dbReference type="Proteomes" id="UP000694460"/>
    </source>
</evidence>
<organism evidence="3 4">
    <name type="scientific">Mycolicibacterium lutetiense</name>
    <dbReference type="NCBI Taxonomy" id="1641992"/>
    <lineage>
        <taxon>Bacteria</taxon>
        <taxon>Bacillati</taxon>
        <taxon>Actinomycetota</taxon>
        <taxon>Actinomycetes</taxon>
        <taxon>Mycobacteriales</taxon>
        <taxon>Mycobacteriaceae</taxon>
        <taxon>Mycolicibacterium</taxon>
    </lineage>
</organism>
<keyword evidence="1" id="KW-0812">Transmembrane</keyword>
<dbReference type="PANTHER" id="PTHR43833">
    <property type="entry name" value="POTASSIUM CHANNEL PROTEIN 2-RELATED-RELATED"/>
    <property type="match status" value="1"/>
</dbReference>
<dbReference type="InterPro" id="IPR003148">
    <property type="entry name" value="RCK_N"/>
</dbReference>
<dbReference type="Gene3D" id="3.40.50.720">
    <property type="entry name" value="NAD(P)-binding Rossmann-like Domain"/>
    <property type="match status" value="2"/>
</dbReference>
<keyword evidence="1" id="KW-0472">Membrane</keyword>
<feature type="transmembrane region" description="Helical" evidence="1">
    <location>
        <begin position="75"/>
        <end position="94"/>
    </location>
</feature>
<dbReference type="SUPFAM" id="SSF81324">
    <property type="entry name" value="Voltage-gated potassium channels"/>
    <property type="match status" value="1"/>
</dbReference>
<dbReference type="InterPro" id="IPR036721">
    <property type="entry name" value="RCK_C_sf"/>
</dbReference>
<dbReference type="InterPro" id="IPR036291">
    <property type="entry name" value="NAD(P)-bd_dom_sf"/>
</dbReference>
<dbReference type="SUPFAM" id="SSF51735">
    <property type="entry name" value="NAD(P)-binding Rossmann-fold domains"/>
    <property type="match status" value="2"/>
</dbReference>
<reference evidence="3 4" key="1">
    <citation type="submission" date="2021-03" db="EMBL/GenBank/DDBJ databases">
        <title>Sequencing the genomes of 1000 actinobacteria strains.</title>
        <authorList>
            <person name="Klenk H.-P."/>
        </authorList>
    </citation>
    <scope>NUCLEOTIDE SEQUENCE [LARGE SCALE GENOMIC DNA]</scope>
    <source>
        <strain evidence="3 4">DSM 46713</strain>
    </source>
</reference>
<sequence>MPKPIDLLNFRLRKIPPRARKPTQVPTGGETTDAMFVVLRRMRAPFIFVIVTFSINVAGLMLMPSVDADGHTRHLTLFDSFYQMAITLTTVGYSEVPYPFSYPQRMWLTLSIFTLVIAWAYAIGALLSAVNDSAFKDALRAQRFRRQVRRLREPFLLICGYGQTGREVGLELDDWRRRFVVIDKQQRRVDSVVVDATHSDIPAVVGDCHNPAVLGLAGLDRPTCQGVLALTDDDDSNLAAVMAVSLLRPDVTVIARCHDRAVQHRMEDFGPAAVINPDDRYGGYLALMLHQPITYQLMIWLMDNDENQLPDLRVGLTRGRWVVCGHGEFAEQVTADLRDSGLTVDQIPPTDNPLDLDGVVGFVAGTDNDMTNIAMAEHARLSNPGAFVSVRQQDCMHRALLAALDVDSVFVPTDLVARETLARLVHPSFWRFIEEAVQQDDAWAERTRDRLLQRCGPAVPEREAITLTEREAPAVVRWLSGHELALGDLLRHPDDRSETLQVMALLLVRGEELILTPDDDVTLQVGDQLLLAGKSDGLSDLSDALFHTATITYVTTGQVLPSTWVWRVLTERRPPRRR</sequence>
<feature type="domain" description="RCK N-terminal" evidence="2">
    <location>
        <begin position="157"/>
        <end position="277"/>
    </location>
</feature>
<gene>
    <name evidence="3" type="ORF">JOF57_000936</name>
</gene>
<accession>A0ABS4ZPF3</accession>
<protein>
    <submittedName>
        <fullName evidence="3">Trk K+ transport system NAD-binding subunit</fullName>
    </submittedName>
</protein>
<evidence type="ECO:0000259" key="2">
    <source>
        <dbReference type="Pfam" id="PF02254"/>
    </source>
</evidence>
<dbReference type="Proteomes" id="UP000694460">
    <property type="component" value="Unassembled WGS sequence"/>
</dbReference>
<feature type="transmembrane region" description="Helical" evidence="1">
    <location>
        <begin position="44"/>
        <end position="63"/>
    </location>
</feature>
<name>A0ABS4ZPF3_9MYCO</name>
<dbReference type="Pfam" id="PF02254">
    <property type="entry name" value="TrkA_N"/>
    <property type="match status" value="1"/>
</dbReference>
<feature type="transmembrane region" description="Helical" evidence="1">
    <location>
        <begin position="106"/>
        <end position="130"/>
    </location>
</feature>
<dbReference type="RefSeq" id="WP_209914122.1">
    <property type="nucleotide sequence ID" value="NZ_JAGIOP010000001.1"/>
</dbReference>
<dbReference type="EMBL" id="JAGIOP010000001">
    <property type="protein sequence ID" value="MBP2451051.1"/>
    <property type="molecule type" value="Genomic_DNA"/>
</dbReference>
<dbReference type="SUPFAM" id="SSF116726">
    <property type="entry name" value="TrkA C-terminal domain-like"/>
    <property type="match status" value="1"/>
</dbReference>
<keyword evidence="1" id="KW-1133">Transmembrane helix</keyword>
<proteinExistence type="predicted"/>
<dbReference type="Gene3D" id="1.10.287.70">
    <property type="match status" value="1"/>
</dbReference>
<comment type="caution">
    <text evidence="3">The sequence shown here is derived from an EMBL/GenBank/DDBJ whole genome shotgun (WGS) entry which is preliminary data.</text>
</comment>
<evidence type="ECO:0000256" key="1">
    <source>
        <dbReference type="SAM" id="Phobius"/>
    </source>
</evidence>
<dbReference type="InterPro" id="IPR050721">
    <property type="entry name" value="Trk_Ktr_HKT_K-transport"/>
</dbReference>
<keyword evidence="4" id="KW-1185">Reference proteome</keyword>
<evidence type="ECO:0000313" key="3">
    <source>
        <dbReference type="EMBL" id="MBP2451051.1"/>
    </source>
</evidence>